<accession>A0A7K2INU6</accession>
<feature type="region of interest" description="Disordered" evidence="1">
    <location>
        <begin position="360"/>
        <end position="381"/>
    </location>
</feature>
<name>A0A7K2INU6_9ACTN</name>
<protein>
    <submittedName>
        <fullName evidence="2">DUF4192 family protein</fullName>
    </submittedName>
</protein>
<gene>
    <name evidence="2" type="ORF">GTW20_04955</name>
</gene>
<feature type="compositionally biased region" description="Acidic residues" evidence="1">
    <location>
        <begin position="371"/>
        <end position="381"/>
    </location>
</feature>
<feature type="region of interest" description="Disordered" evidence="1">
    <location>
        <begin position="1"/>
        <end position="43"/>
    </location>
</feature>
<feature type="compositionally biased region" description="Low complexity" evidence="1">
    <location>
        <begin position="202"/>
        <end position="212"/>
    </location>
</feature>
<dbReference type="EMBL" id="WWHY01000001">
    <property type="protein sequence ID" value="MYR31633.1"/>
    <property type="molecule type" value="Genomic_DNA"/>
</dbReference>
<comment type="caution">
    <text evidence="2">The sequence shown here is derived from an EMBL/GenBank/DDBJ whole genome shotgun (WGS) entry which is preliminary data.</text>
</comment>
<dbReference type="AlphaFoldDB" id="A0A7K2INU6"/>
<reference evidence="2 3" key="1">
    <citation type="journal article" date="2019" name="Nat. Commun.">
        <title>The antimicrobial potential of Streptomyces from insect microbiomes.</title>
        <authorList>
            <person name="Chevrette M.G."/>
            <person name="Carlson C.M."/>
            <person name="Ortega H.E."/>
            <person name="Thomas C."/>
            <person name="Ananiev G.E."/>
            <person name="Barns K.J."/>
            <person name="Book A.J."/>
            <person name="Cagnazzo J."/>
            <person name="Carlos C."/>
            <person name="Flanigan W."/>
            <person name="Grubbs K.J."/>
            <person name="Horn H.A."/>
            <person name="Hoffmann F.M."/>
            <person name="Klassen J.L."/>
            <person name="Knack J.J."/>
            <person name="Lewin G.R."/>
            <person name="McDonald B.R."/>
            <person name="Muller L."/>
            <person name="Melo W.G.P."/>
            <person name="Pinto-Tomas A.A."/>
            <person name="Schmitz A."/>
            <person name="Wendt-Pienkowski E."/>
            <person name="Wildman S."/>
            <person name="Zhao M."/>
            <person name="Zhang F."/>
            <person name="Bugni T.S."/>
            <person name="Andes D.R."/>
            <person name="Pupo M.T."/>
            <person name="Currie C.R."/>
        </authorList>
    </citation>
    <scope>NUCLEOTIDE SEQUENCE [LARGE SCALE GENOMIC DNA]</scope>
    <source>
        <strain evidence="2 3">SID5840</strain>
    </source>
</reference>
<dbReference type="Proteomes" id="UP000467124">
    <property type="component" value="Unassembled WGS sequence"/>
</dbReference>
<feature type="compositionally biased region" description="Basic and acidic residues" evidence="1">
    <location>
        <begin position="213"/>
        <end position="227"/>
    </location>
</feature>
<evidence type="ECO:0000256" key="1">
    <source>
        <dbReference type="SAM" id="MobiDB-lite"/>
    </source>
</evidence>
<evidence type="ECO:0000313" key="2">
    <source>
        <dbReference type="EMBL" id="MYR31633.1"/>
    </source>
</evidence>
<dbReference type="InterPro" id="IPR025447">
    <property type="entry name" value="DUF4192"/>
</dbReference>
<evidence type="ECO:0000313" key="3">
    <source>
        <dbReference type="Proteomes" id="UP000467124"/>
    </source>
</evidence>
<proteinExistence type="predicted"/>
<organism evidence="2 3">
    <name type="scientific">Nocardiopsis alba</name>
    <dbReference type="NCBI Taxonomy" id="53437"/>
    <lineage>
        <taxon>Bacteria</taxon>
        <taxon>Bacillati</taxon>
        <taxon>Actinomycetota</taxon>
        <taxon>Actinomycetes</taxon>
        <taxon>Streptosporangiales</taxon>
        <taxon>Nocardiopsidaceae</taxon>
        <taxon>Nocardiopsis</taxon>
    </lineage>
</organism>
<feature type="region of interest" description="Disordered" evidence="1">
    <location>
        <begin position="200"/>
        <end position="227"/>
    </location>
</feature>
<sequence length="381" mass="40630">MPRDRYEPSPDPDDLPRPTDGPATFDGGGAGPGPRPPTLGPPLRLNDANDLLAILPRLVRRPLVDAVVTLVLDRHEVLGVLYGPLDHLERTSATEHGGSSAVEIALRSSADSILVIAFGPAERVDPHVTSLLVAAGTAGLAVPEALRITDGRYLSYLCRGADCCPEEGHPLAPRPAPIPLPGPEPGEPVRDARIRALLEPVEGTPRATAERAAAAEEERARREDPRAAGRVPSVLRAVRREREGRVTDPGALAALGVHLLDLRARDAVWAGITPETARLHLGLWSRVARHVPERHRAAPAALLAVAAWQLDDEPLARAALRVATEAAPGYAMAVLMERALSWGLPADRWAGYVAEHGGAEGLTRATLEREPEPDDPPEGRP</sequence>
<dbReference type="Pfam" id="PF13830">
    <property type="entry name" value="DUF4192"/>
    <property type="match status" value="1"/>
</dbReference>
<dbReference type="RefSeq" id="WP_161110365.1">
    <property type="nucleotide sequence ID" value="NZ_JBIVQU010000001.1"/>
</dbReference>